<gene>
    <name evidence="2" type="ORF">ACFSR3_14915</name>
</gene>
<proteinExistence type="predicted"/>
<dbReference type="Proteomes" id="UP001597480">
    <property type="component" value="Unassembled WGS sequence"/>
</dbReference>
<dbReference type="EMBL" id="JBHUMD010000028">
    <property type="protein sequence ID" value="MFD2603352.1"/>
    <property type="molecule type" value="Genomic_DNA"/>
</dbReference>
<keyword evidence="3" id="KW-1185">Reference proteome</keyword>
<dbReference type="RefSeq" id="WP_379822095.1">
    <property type="nucleotide sequence ID" value="NZ_JBHUMD010000028.1"/>
</dbReference>
<evidence type="ECO:0000313" key="3">
    <source>
        <dbReference type="Proteomes" id="UP001597480"/>
    </source>
</evidence>
<organism evidence="2 3">
    <name type="scientific">Flavobacterium suzhouense</name>
    <dbReference type="NCBI Taxonomy" id="1529638"/>
    <lineage>
        <taxon>Bacteria</taxon>
        <taxon>Pseudomonadati</taxon>
        <taxon>Bacteroidota</taxon>
        <taxon>Flavobacteriia</taxon>
        <taxon>Flavobacteriales</taxon>
        <taxon>Flavobacteriaceae</taxon>
        <taxon>Flavobacterium</taxon>
    </lineage>
</organism>
<evidence type="ECO:0000256" key="1">
    <source>
        <dbReference type="SAM" id="SignalP"/>
    </source>
</evidence>
<feature type="chain" id="PRO_5047423572" evidence="1">
    <location>
        <begin position="22"/>
        <end position="302"/>
    </location>
</feature>
<dbReference type="Pfam" id="PF19765">
    <property type="entry name" value="DUF6252"/>
    <property type="match status" value="1"/>
</dbReference>
<name>A0ABW5NZP1_9FLAO</name>
<comment type="caution">
    <text evidence="2">The sequence shown here is derived from an EMBL/GenBank/DDBJ whole genome shotgun (WGS) entry which is preliminary data.</text>
</comment>
<accession>A0ABW5NZP1</accession>
<sequence>MKKLKISSVVLILLTAFSFISCDTEPVDPVLNNNNNNGGNPNNPNTPGVFKVDYNGSTHTAITAAASLGNELIQISAVFGTNGEAIGIGVAAPPVVGTYPMNDDILIGYNPSASSEDSYINATNDGYFEITAIDTANKTVSGKFSFKGTSLSDSSTIMFTNGVFTNISYTGEVGGGSTLDNVFKATVDNVTTDYSDDTLGAYFSVGDSEYVVITALGDKKITLQIDYNAVPGTSQFKGNITQGVPLATLTVDGVEYTNITGGNLTITYNDGERITGTFNFTVRNSEGVAIHTVTGGQFDIFY</sequence>
<dbReference type="PROSITE" id="PS51257">
    <property type="entry name" value="PROKAR_LIPOPROTEIN"/>
    <property type="match status" value="1"/>
</dbReference>
<keyword evidence="1" id="KW-0732">Signal</keyword>
<reference evidence="3" key="1">
    <citation type="journal article" date="2019" name="Int. J. Syst. Evol. Microbiol.">
        <title>The Global Catalogue of Microorganisms (GCM) 10K type strain sequencing project: providing services to taxonomists for standard genome sequencing and annotation.</title>
        <authorList>
            <consortium name="The Broad Institute Genomics Platform"/>
            <consortium name="The Broad Institute Genome Sequencing Center for Infectious Disease"/>
            <person name="Wu L."/>
            <person name="Ma J."/>
        </authorList>
    </citation>
    <scope>NUCLEOTIDE SEQUENCE [LARGE SCALE GENOMIC DNA]</scope>
    <source>
        <strain evidence="3">KCTC 42107</strain>
    </source>
</reference>
<dbReference type="InterPro" id="IPR046219">
    <property type="entry name" value="DUF6252"/>
</dbReference>
<protein>
    <submittedName>
        <fullName evidence="2">DUF6252 family protein</fullName>
    </submittedName>
</protein>
<feature type="signal peptide" evidence="1">
    <location>
        <begin position="1"/>
        <end position="21"/>
    </location>
</feature>
<evidence type="ECO:0000313" key="2">
    <source>
        <dbReference type="EMBL" id="MFD2603352.1"/>
    </source>
</evidence>